<reference evidence="1" key="1">
    <citation type="submission" date="2022-07" db="EMBL/GenBank/DDBJ databases">
        <title>Genome Sequence of Phlebia brevispora.</title>
        <authorList>
            <person name="Buettner E."/>
        </authorList>
    </citation>
    <scope>NUCLEOTIDE SEQUENCE</scope>
    <source>
        <strain evidence="1">MPL23</strain>
    </source>
</reference>
<sequence>MPWLGSRTPSFSGPGRASLPGSYLDTSDVDIAASTLPSCLHTTHDSCVSNVNSEVALSHFTRAKPGGVLVTSNARAMLQIDISYFSVVSIDAAPHRPLEAYRAPLPRYLGIDSSALEPAMHIASDRAWRSHNSLIAWQKQKQTQKGTNTTSTTSNASYLTMAPIRVGFIGLSTQGWAAFSLVNPLFDPLLSKSYTLTALCTTKEASAKATAAHYTPLAGRTVKAYFGEEGIHAIANDPEVDLVAVSVRVAAHYKAVLPAIEAGKDVFIEWPVGNGYKEALEIAEAAKRKGVRALVGAQSIQLPYLRKVKEILESGKIGRVISTTALLSTPTDPEFLFWSRKADASTAQALDIKNGITILDIPVGHFLTALTYVLGDFTEVSATGAIQYPTAELVDADGKPTGQTLEKTVHDQIAISGVLQSKGSQPGTFVNIHCRGAIPLTGEYAHGRTAFKWIIDGELGTIEVQGRPGDDGLSALSNTEKRVLLNGEEVQSDTVDADRLGGSGRAWVEFAKGKDGEYWGLEESVRVHRVLDAALTSIQEGKRLSLV</sequence>
<dbReference type="Proteomes" id="UP001148662">
    <property type="component" value="Unassembled WGS sequence"/>
</dbReference>
<protein>
    <submittedName>
        <fullName evidence="1">Uncharacterized protein</fullName>
    </submittedName>
</protein>
<dbReference type="EMBL" id="JANHOG010000092">
    <property type="protein sequence ID" value="KAJ3558384.1"/>
    <property type="molecule type" value="Genomic_DNA"/>
</dbReference>
<comment type="caution">
    <text evidence="1">The sequence shown here is derived from an EMBL/GenBank/DDBJ whole genome shotgun (WGS) entry which is preliminary data.</text>
</comment>
<proteinExistence type="predicted"/>
<keyword evidence="2" id="KW-1185">Reference proteome</keyword>
<name>A0ACC1TCJ9_9APHY</name>
<gene>
    <name evidence="1" type="ORF">NM688_g959</name>
</gene>
<evidence type="ECO:0000313" key="1">
    <source>
        <dbReference type="EMBL" id="KAJ3558384.1"/>
    </source>
</evidence>
<evidence type="ECO:0000313" key="2">
    <source>
        <dbReference type="Proteomes" id="UP001148662"/>
    </source>
</evidence>
<organism evidence="1 2">
    <name type="scientific">Phlebia brevispora</name>
    <dbReference type="NCBI Taxonomy" id="194682"/>
    <lineage>
        <taxon>Eukaryota</taxon>
        <taxon>Fungi</taxon>
        <taxon>Dikarya</taxon>
        <taxon>Basidiomycota</taxon>
        <taxon>Agaricomycotina</taxon>
        <taxon>Agaricomycetes</taxon>
        <taxon>Polyporales</taxon>
        <taxon>Meruliaceae</taxon>
        <taxon>Phlebia</taxon>
    </lineage>
</organism>
<accession>A0ACC1TCJ9</accession>